<dbReference type="GO" id="GO:0071949">
    <property type="term" value="F:FAD binding"/>
    <property type="evidence" value="ECO:0007669"/>
    <property type="project" value="InterPro"/>
</dbReference>
<dbReference type="InterPro" id="IPR036188">
    <property type="entry name" value="FAD/NAD-bd_sf"/>
</dbReference>
<gene>
    <name evidence="3" type="ORF">DFO60_3307</name>
</gene>
<dbReference type="GO" id="GO:0008688">
    <property type="term" value="F:3-(3-hydroxyphenyl)propionate hydroxylase activity"/>
    <property type="evidence" value="ECO:0007669"/>
    <property type="project" value="TreeGrafter"/>
</dbReference>
<dbReference type="InterPro" id="IPR002938">
    <property type="entry name" value="FAD-bd"/>
</dbReference>
<sequence length="536" mass="59841">MKKIESDVVIIGYGPVSRMLSVILGQHGHSVTVLERHAYAYPLPRAVCMDHEIHRAFQAHGCADAFASFGAPSPRYQWMNQDWKTLLEIDWTVDSISGGPEAYFFYQPSLEAELDKKVRSFKNVHVMLQHEAKSFTHTDDGVVVEVVNNETGIAVELHGKYLVGADGANSAVRNALNIPWIDRGFQADWLVVDVMLNDGVELDIPSAGQYCNPERPTTFVPGGIKDGRPLRRWEIMRLPDEPRKRLDDTEYVWSLLDRWVKRDQAELVRHAVYTFRSLVAERWSEGRVFLVGDAAHTMPPFMGQGMCSGIRDAVNLGWRLDLVLKGHCDTALLDDYEVERKPHITDIIDTSVYLGEIVCVADKALAAKRDQAFFDGTFPRMAAFPHLKQGTLANLDSEWVGRLAPHAEILSNQATDRMDTLLGTGFTLLLKDASAYGVISEESKALLKRLGGKCVFLAQPEAAQGDAIHDITGKLTRFFNDTGFTGVLIRPDFYIFGGARAAVELQTLIDQFHRELRVEDPVSLEVPSTSFARAVS</sequence>
<dbReference type="Pfam" id="PF01494">
    <property type="entry name" value="FAD_binding_3"/>
    <property type="match status" value="1"/>
</dbReference>
<accession>A0A3D9EEV2</accession>
<dbReference type="PANTHER" id="PTHR43476">
    <property type="entry name" value="3-(3-HYDROXY-PHENYL)PROPIONATE/3-HYDROXYCINNAMIC ACID HYDROXYLASE"/>
    <property type="match status" value="1"/>
</dbReference>
<dbReference type="GO" id="GO:0019622">
    <property type="term" value="P:3-(3-hydroxy)phenylpropionate catabolic process"/>
    <property type="evidence" value="ECO:0007669"/>
    <property type="project" value="TreeGrafter"/>
</dbReference>
<dbReference type="Gene3D" id="3.30.9.10">
    <property type="entry name" value="D-Amino Acid Oxidase, subunit A, domain 2"/>
    <property type="match status" value="1"/>
</dbReference>
<keyword evidence="1" id="KW-0560">Oxidoreductase</keyword>
<dbReference type="SUPFAM" id="SSF51905">
    <property type="entry name" value="FAD/NAD(P)-binding domain"/>
    <property type="match status" value="1"/>
</dbReference>
<reference evidence="3 4" key="1">
    <citation type="submission" date="2018-07" db="EMBL/GenBank/DDBJ databases">
        <title>Genome sequencing of rice bacterial endophytes.</title>
        <authorList>
            <person name="Venturi V."/>
        </authorList>
    </citation>
    <scope>NUCLEOTIDE SEQUENCE [LARGE SCALE GENOMIC DNA]</scope>
    <source>
        <strain evidence="3 4">AG1002</strain>
    </source>
</reference>
<evidence type="ECO:0000313" key="4">
    <source>
        <dbReference type="Proteomes" id="UP000256988"/>
    </source>
</evidence>
<comment type="caution">
    <text evidence="3">The sequence shown here is derived from an EMBL/GenBank/DDBJ whole genome shotgun (WGS) entry which is preliminary data.</text>
</comment>
<dbReference type="Proteomes" id="UP000256988">
    <property type="component" value="Unassembled WGS sequence"/>
</dbReference>
<dbReference type="RefSeq" id="WP_115946433.1">
    <property type="nucleotide sequence ID" value="NZ_QRDL01000005.1"/>
</dbReference>
<dbReference type="PRINTS" id="PR00420">
    <property type="entry name" value="RNGMNOXGNASE"/>
</dbReference>
<organism evidence="3 4">
    <name type="scientific">Ectopseudomonas oleovorans</name>
    <name type="common">Pseudomonas oleovorans</name>
    <dbReference type="NCBI Taxonomy" id="301"/>
    <lineage>
        <taxon>Bacteria</taxon>
        <taxon>Pseudomonadati</taxon>
        <taxon>Pseudomonadota</taxon>
        <taxon>Gammaproteobacteria</taxon>
        <taxon>Pseudomonadales</taxon>
        <taxon>Pseudomonadaceae</taxon>
        <taxon>Ectopseudomonas</taxon>
    </lineage>
</organism>
<dbReference type="NCBIfam" id="NF004829">
    <property type="entry name" value="PRK06183.1-3"/>
    <property type="match status" value="1"/>
</dbReference>
<evidence type="ECO:0000256" key="1">
    <source>
        <dbReference type="ARBA" id="ARBA00023002"/>
    </source>
</evidence>
<dbReference type="EMBL" id="QRDL01000005">
    <property type="protein sequence ID" value="RED01689.1"/>
    <property type="molecule type" value="Genomic_DNA"/>
</dbReference>
<name>A0A3D9EEV2_ECTOL</name>
<evidence type="ECO:0000259" key="2">
    <source>
        <dbReference type="Pfam" id="PF01494"/>
    </source>
</evidence>
<dbReference type="AlphaFoldDB" id="A0A3D9EEV2"/>
<protein>
    <submittedName>
        <fullName evidence="3">3-(3-hydroxy-phenyl)propionate hydroxylase</fullName>
    </submittedName>
</protein>
<dbReference type="InterPro" id="IPR050631">
    <property type="entry name" value="PheA/TfdB_FAD_monoxygenase"/>
</dbReference>
<dbReference type="Gene3D" id="3.50.50.60">
    <property type="entry name" value="FAD/NAD(P)-binding domain"/>
    <property type="match status" value="1"/>
</dbReference>
<feature type="domain" description="FAD-binding" evidence="2">
    <location>
        <begin position="6"/>
        <end position="350"/>
    </location>
</feature>
<dbReference type="PANTHER" id="PTHR43476:SF3">
    <property type="entry name" value="FAD-BINDING MONOOXYGENASE"/>
    <property type="match status" value="1"/>
</dbReference>
<evidence type="ECO:0000313" key="3">
    <source>
        <dbReference type="EMBL" id="RED01689.1"/>
    </source>
</evidence>
<proteinExistence type="predicted"/>